<dbReference type="InterPro" id="IPR000515">
    <property type="entry name" value="MetI-like"/>
</dbReference>
<dbReference type="PROSITE" id="PS50928">
    <property type="entry name" value="ABC_TM1"/>
    <property type="match status" value="1"/>
</dbReference>
<protein>
    <submittedName>
        <fullName evidence="9">Sugar ABC transporter permease</fullName>
    </submittedName>
</protein>
<evidence type="ECO:0000256" key="4">
    <source>
        <dbReference type="ARBA" id="ARBA00022692"/>
    </source>
</evidence>
<keyword evidence="4 7" id="KW-0812">Transmembrane</keyword>
<keyword evidence="2 7" id="KW-0813">Transport</keyword>
<keyword evidence="5 7" id="KW-1133">Transmembrane helix</keyword>
<gene>
    <name evidence="9" type="ORF">IAG03_00080</name>
</gene>
<dbReference type="PANTHER" id="PTHR30193:SF37">
    <property type="entry name" value="INNER MEMBRANE ABC TRANSPORTER PERMEASE PROTEIN YCJO"/>
    <property type="match status" value="1"/>
</dbReference>
<feature type="transmembrane region" description="Helical" evidence="7">
    <location>
        <begin position="59"/>
        <end position="82"/>
    </location>
</feature>
<evidence type="ECO:0000256" key="1">
    <source>
        <dbReference type="ARBA" id="ARBA00004651"/>
    </source>
</evidence>
<evidence type="ECO:0000256" key="5">
    <source>
        <dbReference type="ARBA" id="ARBA00022989"/>
    </source>
</evidence>
<dbReference type="InterPro" id="IPR035906">
    <property type="entry name" value="MetI-like_sf"/>
</dbReference>
<dbReference type="SUPFAM" id="SSF161098">
    <property type="entry name" value="MetI-like"/>
    <property type="match status" value="1"/>
</dbReference>
<organism evidence="9 10">
    <name type="scientific">Yeguia hominis</name>
    <dbReference type="NCBI Taxonomy" id="2763662"/>
    <lineage>
        <taxon>Bacteria</taxon>
        <taxon>Bacillati</taxon>
        <taxon>Bacillota</taxon>
        <taxon>Clostridia</taxon>
        <taxon>Eubacteriales</taxon>
        <taxon>Yeguiaceae</taxon>
        <taxon>Yeguia</taxon>
    </lineage>
</organism>
<keyword evidence="6 7" id="KW-0472">Membrane</keyword>
<evidence type="ECO:0000259" key="8">
    <source>
        <dbReference type="PROSITE" id="PS50928"/>
    </source>
</evidence>
<comment type="subcellular location">
    <subcellularLocation>
        <location evidence="1 7">Cell membrane</location>
        <topology evidence="1 7">Multi-pass membrane protein</topology>
    </subcellularLocation>
</comment>
<name>A0A926D8N3_9FIRM</name>
<comment type="similarity">
    <text evidence="7">Belongs to the binding-protein-dependent transport system permease family.</text>
</comment>
<evidence type="ECO:0000256" key="3">
    <source>
        <dbReference type="ARBA" id="ARBA00022475"/>
    </source>
</evidence>
<evidence type="ECO:0000313" key="10">
    <source>
        <dbReference type="Proteomes" id="UP000651482"/>
    </source>
</evidence>
<dbReference type="Proteomes" id="UP000651482">
    <property type="component" value="Unassembled WGS sequence"/>
</dbReference>
<dbReference type="GO" id="GO:0005886">
    <property type="term" value="C:plasma membrane"/>
    <property type="evidence" value="ECO:0007669"/>
    <property type="project" value="UniProtKB-SubCell"/>
</dbReference>
<proteinExistence type="inferred from homology"/>
<feature type="transmembrane region" description="Helical" evidence="7">
    <location>
        <begin position="7"/>
        <end position="28"/>
    </location>
</feature>
<evidence type="ECO:0000313" key="9">
    <source>
        <dbReference type="EMBL" id="MBC8532425.1"/>
    </source>
</evidence>
<accession>A0A926D8N3</accession>
<dbReference type="Gene3D" id="1.10.3720.10">
    <property type="entry name" value="MetI-like"/>
    <property type="match status" value="1"/>
</dbReference>
<evidence type="ECO:0000256" key="6">
    <source>
        <dbReference type="ARBA" id="ARBA00023136"/>
    </source>
</evidence>
<feature type="domain" description="ABC transmembrane type-1" evidence="8">
    <location>
        <begin position="55"/>
        <end position="268"/>
    </location>
</feature>
<keyword evidence="10" id="KW-1185">Reference proteome</keyword>
<dbReference type="EMBL" id="JACRSN010000001">
    <property type="protein sequence ID" value="MBC8532425.1"/>
    <property type="molecule type" value="Genomic_DNA"/>
</dbReference>
<dbReference type="Pfam" id="PF00528">
    <property type="entry name" value="BPD_transp_1"/>
    <property type="match status" value="1"/>
</dbReference>
<sequence length="278" mass="30910">MILPDFIGLLIFLFVPILYALYISFFNWDGLSEMHFSGIKNYIALIKDDGFLNSLGVTLHYVIIYVPAVFIVSLLLALLVQAIDGKAQNIFRSLYFVPYSISTVVAATIWLFLYDNRKGFFNTVLTAVGLPRGTFLSSGAQALESVAVVGIWLVCGYNMVIFLAAIKDVPRSYYEAAEIDGASSLRKFWNITLPSIRDTNIFVLVVTTVNSFQVFDQIKIMTAGGPGRATEVTVYYIFNQAFGVYRFGYASAASILLALIMFALTMIQFKITGMMKEG</sequence>
<dbReference type="InterPro" id="IPR051393">
    <property type="entry name" value="ABC_transporter_permease"/>
</dbReference>
<reference evidence="9" key="1">
    <citation type="submission" date="2020-08" db="EMBL/GenBank/DDBJ databases">
        <title>Genome public.</title>
        <authorList>
            <person name="Liu C."/>
            <person name="Sun Q."/>
        </authorList>
    </citation>
    <scope>NUCLEOTIDE SEQUENCE</scope>
    <source>
        <strain evidence="9">NSJ-40</strain>
    </source>
</reference>
<keyword evidence="3" id="KW-1003">Cell membrane</keyword>
<evidence type="ECO:0000256" key="7">
    <source>
        <dbReference type="RuleBase" id="RU363032"/>
    </source>
</evidence>
<dbReference type="PANTHER" id="PTHR30193">
    <property type="entry name" value="ABC TRANSPORTER PERMEASE PROTEIN"/>
    <property type="match status" value="1"/>
</dbReference>
<dbReference type="AlphaFoldDB" id="A0A926D8N3"/>
<evidence type="ECO:0000256" key="2">
    <source>
        <dbReference type="ARBA" id="ARBA00022448"/>
    </source>
</evidence>
<comment type="caution">
    <text evidence="9">The sequence shown here is derived from an EMBL/GenBank/DDBJ whole genome shotgun (WGS) entry which is preliminary data.</text>
</comment>
<feature type="transmembrane region" description="Helical" evidence="7">
    <location>
        <begin position="247"/>
        <end position="267"/>
    </location>
</feature>
<feature type="transmembrane region" description="Helical" evidence="7">
    <location>
        <begin position="94"/>
        <end position="113"/>
    </location>
</feature>
<feature type="transmembrane region" description="Helical" evidence="7">
    <location>
        <begin position="146"/>
        <end position="166"/>
    </location>
</feature>
<dbReference type="GO" id="GO:0055085">
    <property type="term" value="P:transmembrane transport"/>
    <property type="evidence" value="ECO:0007669"/>
    <property type="project" value="InterPro"/>
</dbReference>
<dbReference type="CDD" id="cd06261">
    <property type="entry name" value="TM_PBP2"/>
    <property type="match status" value="1"/>
</dbReference>